<dbReference type="PANTHER" id="PTHR33116:SF77">
    <property type="entry name" value="RNA-DIRECTED DNA POLYMERASE"/>
    <property type="match status" value="1"/>
</dbReference>
<accession>A0A2U1L8I0</accession>
<evidence type="ECO:0000313" key="1">
    <source>
        <dbReference type="EMBL" id="PWA45296.1"/>
    </source>
</evidence>
<organism evidence="1 2">
    <name type="scientific">Artemisia annua</name>
    <name type="common">Sweet wormwood</name>
    <dbReference type="NCBI Taxonomy" id="35608"/>
    <lineage>
        <taxon>Eukaryota</taxon>
        <taxon>Viridiplantae</taxon>
        <taxon>Streptophyta</taxon>
        <taxon>Embryophyta</taxon>
        <taxon>Tracheophyta</taxon>
        <taxon>Spermatophyta</taxon>
        <taxon>Magnoliopsida</taxon>
        <taxon>eudicotyledons</taxon>
        <taxon>Gunneridae</taxon>
        <taxon>Pentapetalae</taxon>
        <taxon>asterids</taxon>
        <taxon>campanulids</taxon>
        <taxon>Asterales</taxon>
        <taxon>Asteraceae</taxon>
        <taxon>Asteroideae</taxon>
        <taxon>Anthemideae</taxon>
        <taxon>Artemisiinae</taxon>
        <taxon>Artemisia</taxon>
    </lineage>
</organism>
<sequence length="307" mass="35465">MWNDSEIMYVMFGYSLFDESWGVICEETQSVRLESPFSEVEIKSAIWCCGEDRAPGPDDKQSIWNMKRVLRCFQLSAWLKINFVKSTLIGVGIEDSVVHSRVDDLGCSVGTIPFRYLGLPVGANPAFKIVWDPIIVRNRECLAKWKSRVPSCVLEEIDKIRRSFFWAKHRNKRKLCTMDWNTITKSRRNGGLGVENLRTRNKKEALWRKLIVAKYGKCEFSPSPSKPRKYFVSPRWKKISDLVHLQSFSSNAARSGLMHCVGRGNNTRFWEDHWVEGHILKVSFPRMFGLAAHKACLVSDFSFWEDG</sequence>
<gene>
    <name evidence="1" type="ORF">CTI12_AA518920</name>
</gene>
<evidence type="ECO:0008006" key="3">
    <source>
        <dbReference type="Google" id="ProtNLM"/>
    </source>
</evidence>
<proteinExistence type="predicted"/>
<dbReference type="AlphaFoldDB" id="A0A2U1L8I0"/>
<dbReference type="EMBL" id="PKPP01010839">
    <property type="protein sequence ID" value="PWA45296.1"/>
    <property type="molecule type" value="Genomic_DNA"/>
</dbReference>
<comment type="caution">
    <text evidence="1">The sequence shown here is derived from an EMBL/GenBank/DDBJ whole genome shotgun (WGS) entry which is preliminary data.</text>
</comment>
<protein>
    <recommendedName>
        <fullName evidence="3">RNA-directed DNA polymerase, eukaryota, Reverse transcriptase zinc-binding domain protein</fullName>
    </recommendedName>
</protein>
<dbReference type="OrthoDB" id="1932527at2759"/>
<keyword evidence="2" id="KW-1185">Reference proteome</keyword>
<dbReference type="STRING" id="35608.A0A2U1L8I0"/>
<evidence type="ECO:0000313" key="2">
    <source>
        <dbReference type="Proteomes" id="UP000245207"/>
    </source>
</evidence>
<name>A0A2U1L8I0_ARTAN</name>
<reference evidence="1 2" key="1">
    <citation type="journal article" date="2018" name="Mol. Plant">
        <title>The genome of Artemisia annua provides insight into the evolution of Asteraceae family and artemisinin biosynthesis.</title>
        <authorList>
            <person name="Shen Q."/>
            <person name="Zhang L."/>
            <person name="Liao Z."/>
            <person name="Wang S."/>
            <person name="Yan T."/>
            <person name="Shi P."/>
            <person name="Liu M."/>
            <person name="Fu X."/>
            <person name="Pan Q."/>
            <person name="Wang Y."/>
            <person name="Lv Z."/>
            <person name="Lu X."/>
            <person name="Zhang F."/>
            <person name="Jiang W."/>
            <person name="Ma Y."/>
            <person name="Chen M."/>
            <person name="Hao X."/>
            <person name="Li L."/>
            <person name="Tang Y."/>
            <person name="Lv G."/>
            <person name="Zhou Y."/>
            <person name="Sun X."/>
            <person name="Brodelius P.E."/>
            <person name="Rose J.K.C."/>
            <person name="Tang K."/>
        </authorList>
    </citation>
    <scope>NUCLEOTIDE SEQUENCE [LARGE SCALE GENOMIC DNA]</scope>
    <source>
        <strain evidence="2">cv. Huhao1</strain>
        <tissue evidence="1">Leaf</tissue>
    </source>
</reference>
<dbReference type="Proteomes" id="UP000245207">
    <property type="component" value="Unassembled WGS sequence"/>
</dbReference>
<dbReference type="PANTHER" id="PTHR33116">
    <property type="entry name" value="REVERSE TRANSCRIPTASE ZINC-BINDING DOMAIN-CONTAINING PROTEIN-RELATED-RELATED"/>
    <property type="match status" value="1"/>
</dbReference>